<reference evidence="2 3" key="1">
    <citation type="journal article" date="2014" name="Am. J. Bot.">
        <title>Genome assembly and annotation for red clover (Trifolium pratense; Fabaceae).</title>
        <authorList>
            <person name="Istvanek J."/>
            <person name="Jaros M."/>
            <person name="Krenek A."/>
            <person name="Repkova J."/>
        </authorList>
    </citation>
    <scope>NUCLEOTIDE SEQUENCE [LARGE SCALE GENOMIC DNA]</scope>
    <source>
        <strain evidence="3">cv. Tatra</strain>
        <tissue evidence="2">Young leaves</tissue>
    </source>
</reference>
<gene>
    <name evidence="2" type="ORF">L195_g038972</name>
</gene>
<feature type="region of interest" description="Disordered" evidence="1">
    <location>
        <begin position="1"/>
        <end position="37"/>
    </location>
</feature>
<organism evidence="2 3">
    <name type="scientific">Trifolium pratense</name>
    <name type="common">Red clover</name>
    <dbReference type="NCBI Taxonomy" id="57577"/>
    <lineage>
        <taxon>Eukaryota</taxon>
        <taxon>Viridiplantae</taxon>
        <taxon>Streptophyta</taxon>
        <taxon>Embryophyta</taxon>
        <taxon>Tracheophyta</taxon>
        <taxon>Spermatophyta</taxon>
        <taxon>Magnoliopsida</taxon>
        <taxon>eudicotyledons</taxon>
        <taxon>Gunneridae</taxon>
        <taxon>Pentapetalae</taxon>
        <taxon>rosids</taxon>
        <taxon>fabids</taxon>
        <taxon>Fabales</taxon>
        <taxon>Fabaceae</taxon>
        <taxon>Papilionoideae</taxon>
        <taxon>50 kb inversion clade</taxon>
        <taxon>NPAAA clade</taxon>
        <taxon>Hologalegina</taxon>
        <taxon>IRL clade</taxon>
        <taxon>Trifolieae</taxon>
        <taxon>Trifolium</taxon>
    </lineage>
</organism>
<protein>
    <submittedName>
        <fullName evidence="2">Uncharacterized protein</fullName>
    </submittedName>
</protein>
<evidence type="ECO:0000256" key="1">
    <source>
        <dbReference type="SAM" id="MobiDB-lite"/>
    </source>
</evidence>
<accession>A0A2K3LWL8</accession>
<dbReference type="AlphaFoldDB" id="A0A2K3LWL8"/>
<evidence type="ECO:0000313" key="3">
    <source>
        <dbReference type="Proteomes" id="UP000236291"/>
    </source>
</evidence>
<dbReference type="EMBL" id="ASHM01043003">
    <property type="protein sequence ID" value="PNX82935.1"/>
    <property type="molecule type" value="Genomic_DNA"/>
</dbReference>
<sequence length="89" mass="9537">MQARKLAYVEERSQAARNPQPKEKSHSRAEGSCSSTSVADPVINLGVINICFSSGQEWLYPGSELLVPVVQSISVQPLRREPAGLGASA</sequence>
<reference evidence="2 3" key="2">
    <citation type="journal article" date="2017" name="Front. Plant Sci.">
        <title>Gene Classification and Mining of Molecular Markers Useful in Red Clover (Trifolium pratense) Breeding.</title>
        <authorList>
            <person name="Istvanek J."/>
            <person name="Dluhosova J."/>
            <person name="Dluhos P."/>
            <person name="Patkova L."/>
            <person name="Nedelnik J."/>
            <person name="Repkova J."/>
        </authorList>
    </citation>
    <scope>NUCLEOTIDE SEQUENCE [LARGE SCALE GENOMIC DNA]</scope>
    <source>
        <strain evidence="3">cv. Tatra</strain>
        <tissue evidence="2">Young leaves</tissue>
    </source>
</reference>
<proteinExistence type="predicted"/>
<name>A0A2K3LWL8_TRIPR</name>
<feature type="compositionally biased region" description="Basic and acidic residues" evidence="1">
    <location>
        <begin position="7"/>
        <end position="29"/>
    </location>
</feature>
<evidence type="ECO:0000313" key="2">
    <source>
        <dbReference type="EMBL" id="PNX82935.1"/>
    </source>
</evidence>
<dbReference type="Proteomes" id="UP000236291">
    <property type="component" value="Unassembled WGS sequence"/>
</dbReference>
<comment type="caution">
    <text evidence="2">The sequence shown here is derived from an EMBL/GenBank/DDBJ whole genome shotgun (WGS) entry which is preliminary data.</text>
</comment>